<proteinExistence type="predicted"/>
<reference evidence="1 2" key="1">
    <citation type="journal article" date="2022" name="Plant J.">
        <title>Chromosome-level genome of Camellia lanceoleosa provides a valuable resource for understanding genome evolution and self-incompatibility.</title>
        <authorList>
            <person name="Gong W."/>
            <person name="Xiao S."/>
            <person name="Wang L."/>
            <person name="Liao Z."/>
            <person name="Chang Y."/>
            <person name="Mo W."/>
            <person name="Hu G."/>
            <person name="Li W."/>
            <person name="Zhao G."/>
            <person name="Zhu H."/>
            <person name="Hu X."/>
            <person name="Ji K."/>
            <person name="Xiang X."/>
            <person name="Song Q."/>
            <person name="Yuan D."/>
            <person name="Jin S."/>
            <person name="Zhang L."/>
        </authorList>
    </citation>
    <scope>NUCLEOTIDE SEQUENCE [LARGE SCALE GENOMIC DNA]</scope>
    <source>
        <strain evidence="1">SQ_2022a</strain>
    </source>
</reference>
<comment type="caution">
    <text evidence="1">The sequence shown here is derived from an EMBL/GenBank/DDBJ whole genome shotgun (WGS) entry which is preliminary data.</text>
</comment>
<dbReference type="Proteomes" id="UP001060215">
    <property type="component" value="Chromosome 4"/>
</dbReference>
<gene>
    <name evidence="1" type="ORF">LOK49_LG05G00919</name>
</gene>
<accession>A0ACC0HNP0</accession>
<organism evidence="1 2">
    <name type="scientific">Camellia lanceoleosa</name>
    <dbReference type="NCBI Taxonomy" id="1840588"/>
    <lineage>
        <taxon>Eukaryota</taxon>
        <taxon>Viridiplantae</taxon>
        <taxon>Streptophyta</taxon>
        <taxon>Embryophyta</taxon>
        <taxon>Tracheophyta</taxon>
        <taxon>Spermatophyta</taxon>
        <taxon>Magnoliopsida</taxon>
        <taxon>eudicotyledons</taxon>
        <taxon>Gunneridae</taxon>
        <taxon>Pentapetalae</taxon>
        <taxon>asterids</taxon>
        <taxon>Ericales</taxon>
        <taxon>Theaceae</taxon>
        <taxon>Camellia</taxon>
    </lineage>
</organism>
<evidence type="ECO:0000313" key="1">
    <source>
        <dbReference type="EMBL" id="KAI8015089.1"/>
    </source>
</evidence>
<evidence type="ECO:0000313" key="2">
    <source>
        <dbReference type="Proteomes" id="UP001060215"/>
    </source>
</evidence>
<protein>
    <submittedName>
        <fullName evidence="1">Subtilisin-like protease SBT5.6</fullName>
    </submittedName>
</protein>
<keyword evidence="2" id="KW-1185">Reference proteome</keyword>
<dbReference type="EMBL" id="CM045761">
    <property type="protein sequence ID" value="KAI8015089.1"/>
    <property type="molecule type" value="Genomic_DNA"/>
</dbReference>
<name>A0ACC0HNP0_9ERIC</name>
<sequence>MKRVITFFLIFITQRCFAQNSSSSIHKHYIVYMGKHSLPDSKTVISSNHEMLASIVASFLHSPLLMVHYHKSNSIFSKFSVQEKYDNVIIGHFDSGVWPESPSFNPAGLGPVPSRFRGECEAGEQFSVWNCNRKIIGARYYYQGYEEDNGPLAANGNRYFLSPRDDFGHGSHTASTAAGSLVNSYKIPNVLESQTARGGSPNARLAVYKVCWFNLCSSADVFKAFDDAIDDNVDIITISAGPKFDKSSMKKYSYVEDMFTVGAFHAFMRGILTCASAGNLGEFGASTVVNSAPWVVTVGASYDDRNFPTLVELGNGVTLEGFSINSNQINDFTGLIAAISAAMFGVPIEAARYCKRNALGSELIEGKIVICTMESLDDDTADMASVVSDGGGVGMIVVDPNDQKPTDEYDIHVSVINSQEAKTLHNYLISTREPVARISQTRALFNSKPAPRMAHLSSKGPDRLTPEIIKATWHAMNYDNWDYPSFNFDSGTSMSCPHVAGVAAMIKALHPTWSPAEIKSALMTSALQLDNTGKPIQSSTSGSATPFELGSGHLYPNAALDPGLVYGMNAEDIFMFVCNKGIAQDLLQKLFGTMLFCPFPPLPAYNLNLPSIGINNLVGKTTVSRKVTYRGQNGDPMVFQVQIEHPKGIDIEVNPSVLDFSGGQQTLTFSVDVSVRKPLGRFVFGSITWYNEVHRVRSPIAIKAM</sequence>